<dbReference type="InterPro" id="IPR055363">
    <property type="entry name" value="PTHB1_hp_dom"/>
</dbReference>
<dbReference type="EMBL" id="CAXLJL010000190">
    <property type="protein sequence ID" value="CAL5134338.1"/>
    <property type="molecule type" value="Genomic_DNA"/>
</dbReference>
<feature type="region of interest" description="Disordered" evidence="1">
    <location>
        <begin position="1012"/>
        <end position="1068"/>
    </location>
</feature>
<gene>
    <name evidence="4" type="ORF">CDAUBV1_LOCUS7544</name>
</gene>
<evidence type="ECO:0000256" key="1">
    <source>
        <dbReference type="SAM" id="MobiDB-lite"/>
    </source>
</evidence>
<sequence>MSLFKVIEWWNAQVNLKSGSSSRCLTVCQFSEDNNEMHLVVADHGGLLSVFYPTHSPEDRSAQNVAPGVEEGTTVDDLCVEYDTKDSIVQIVSGKFNHAANKRSFLAVLHYHSAAVYGLTKSNGEGSTSLEDNDAHPCICKSVESWSLDEVFSVRFDKPAFDICVCSVGGDNSKEGFCVQSVESFIYVYHGPQLMVTCRLNDCVLPGPLLFSQTTCSFITVFASIEIQSFSFNTLILSGTSDPLTVQKKSAPSNGYSVLKEQLPRADWKISVVEPVFQLDIIGPSQTIEECSPLSFLCVLCRNQLKLLSETGTSLAGRRFDLAAKFMLAYGSFNVTQEDGSEDQCCGRRAFSWVPRILVVTEENQLLVLTGTRIMWSATLPWSPVSITVPRASNPEYDKGLHPRIGRDSPPGLVALMSSNGLLSLFYLGSDPSPLGVTNLTTDGTTDGEQPNFGSGLPSLEALNSEMNQLNKRIRDLVAGDILPSQSKENVQILTQLRSCSVDAWSNDVSSPCIDICLVFPPHTDPTTFDPVHLVVAACPPVNVCPNYINFPPAKAHMGGAPNSAGRSGPKRSFKRFCTLKLSINNEHPLAILPPLDLTVRIQVTFNGRGVNNCLKSTVPTTVETLVRIPLQSVCCLKKVDKSEIGGTYVLDFQLVENPRLGTFRPKEIFSNFWSSEYEGDLCIHLCFPQTGDHDLSTEKNTAFLSLSDCGITLQSDCAPGFLPVIQELYLALTKFVVSRSPPATQIPRLLLRCSQNGDTNDEENKSVNNSSFVYQSGPFFDELLDLLSQHVEVRLAQATGAAADVVQSRHFRAVQWHVLNHIKDNIPAPLNGFDTLLEASLHNLIEGCDTAAKASQLQILTGASAISLVVLLCFLSTHCAEFARPITNDSCLESAEFLNRDIFQPSRLLSIIESTELVELGRGSSALPEQQFNEVDEAGPTPNPPVGLEEYLAMSITKILGMLEPIGSRRPPTSYSGSVPDVKLIVQDFRLLCSKLSNMGSEGLSKLFRTSGKSAKSKLDDKTDEKGSKLNWSATESIPNDSEHDQNGKADEKNFVNNELKEPVVFG</sequence>
<feature type="domain" description="PTHB1 hairpin" evidence="3">
    <location>
        <begin position="782"/>
        <end position="875"/>
    </location>
</feature>
<feature type="compositionally biased region" description="Basic and acidic residues" evidence="1">
    <location>
        <begin position="1018"/>
        <end position="1029"/>
    </location>
</feature>
<accession>A0AAV2TGR7</accession>
<organism evidence="4 5">
    <name type="scientific">Calicophoron daubneyi</name>
    <name type="common">Rumen fluke</name>
    <name type="synonym">Paramphistomum daubneyi</name>
    <dbReference type="NCBI Taxonomy" id="300641"/>
    <lineage>
        <taxon>Eukaryota</taxon>
        <taxon>Metazoa</taxon>
        <taxon>Spiralia</taxon>
        <taxon>Lophotrochozoa</taxon>
        <taxon>Platyhelminthes</taxon>
        <taxon>Trematoda</taxon>
        <taxon>Digenea</taxon>
        <taxon>Plagiorchiida</taxon>
        <taxon>Pronocephalata</taxon>
        <taxon>Paramphistomoidea</taxon>
        <taxon>Paramphistomidae</taxon>
        <taxon>Calicophoron</taxon>
    </lineage>
</organism>
<dbReference type="InterPro" id="IPR028073">
    <property type="entry name" value="PHTB1_N_dom"/>
</dbReference>
<dbReference type="GO" id="GO:0016020">
    <property type="term" value="C:membrane"/>
    <property type="evidence" value="ECO:0007669"/>
    <property type="project" value="TreeGrafter"/>
</dbReference>
<evidence type="ECO:0000259" key="3">
    <source>
        <dbReference type="Pfam" id="PF23338"/>
    </source>
</evidence>
<dbReference type="Pfam" id="PF14727">
    <property type="entry name" value="PHTB1_N"/>
    <property type="match status" value="1"/>
</dbReference>
<dbReference type="GO" id="GO:0060271">
    <property type="term" value="P:cilium assembly"/>
    <property type="evidence" value="ECO:0007669"/>
    <property type="project" value="TreeGrafter"/>
</dbReference>
<evidence type="ECO:0008006" key="6">
    <source>
        <dbReference type="Google" id="ProtNLM"/>
    </source>
</evidence>
<feature type="compositionally biased region" description="Polar residues" evidence="1">
    <location>
        <begin position="1031"/>
        <end position="1041"/>
    </location>
</feature>
<dbReference type="InterPro" id="IPR026511">
    <property type="entry name" value="PTHB1"/>
</dbReference>
<evidence type="ECO:0000313" key="5">
    <source>
        <dbReference type="Proteomes" id="UP001497525"/>
    </source>
</evidence>
<proteinExistence type="predicted"/>
<dbReference type="AlphaFoldDB" id="A0AAV2TGR7"/>
<dbReference type="Proteomes" id="UP001497525">
    <property type="component" value="Unassembled WGS sequence"/>
</dbReference>
<dbReference type="GO" id="GO:0034464">
    <property type="term" value="C:BBSome"/>
    <property type="evidence" value="ECO:0007669"/>
    <property type="project" value="InterPro"/>
</dbReference>
<comment type="caution">
    <text evidence="4">The sequence shown here is derived from an EMBL/GenBank/DDBJ whole genome shotgun (WGS) entry which is preliminary data.</text>
</comment>
<feature type="compositionally biased region" description="Basic and acidic residues" evidence="1">
    <location>
        <begin position="1042"/>
        <end position="1068"/>
    </location>
</feature>
<dbReference type="PANTHER" id="PTHR20991">
    <property type="entry name" value="PARATHYROID HORMONE-RESPONSIVE B1 GENE"/>
    <property type="match status" value="1"/>
</dbReference>
<protein>
    <recommendedName>
        <fullName evidence="6">Protein PTHB1</fullName>
    </recommendedName>
</protein>
<feature type="domain" description="PTHB1 N-terminal" evidence="2">
    <location>
        <begin position="1"/>
        <end position="432"/>
    </location>
</feature>
<dbReference type="Pfam" id="PF23338">
    <property type="entry name" value="PTHB1_hp"/>
    <property type="match status" value="1"/>
</dbReference>
<name>A0AAV2TGR7_CALDB</name>
<evidence type="ECO:0000313" key="4">
    <source>
        <dbReference type="EMBL" id="CAL5134338.1"/>
    </source>
</evidence>
<reference evidence="4" key="1">
    <citation type="submission" date="2024-06" db="EMBL/GenBank/DDBJ databases">
        <authorList>
            <person name="Liu X."/>
            <person name="Lenzi L."/>
            <person name="Haldenby T S."/>
            <person name="Uol C."/>
        </authorList>
    </citation>
    <scope>NUCLEOTIDE SEQUENCE</scope>
</reference>
<evidence type="ECO:0000259" key="2">
    <source>
        <dbReference type="Pfam" id="PF14727"/>
    </source>
</evidence>
<dbReference type="PANTHER" id="PTHR20991:SF0">
    <property type="entry name" value="PROTEIN PTHB1"/>
    <property type="match status" value="1"/>
</dbReference>